<reference evidence="10 11" key="1">
    <citation type="submission" date="2015-05" db="EMBL/GenBank/DDBJ databases">
        <authorList>
            <person name="Wang D.B."/>
            <person name="Wang M."/>
        </authorList>
    </citation>
    <scope>NUCLEOTIDE SEQUENCE [LARGE SCALE GENOMIC DNA]</scope>
    <source>
        <strain evidence="10">VL1</strain>
    </source>
</reference>
<evidence type="ECO:0000256" key="4">
    <source>
        <dbReference type="ARBA" id="ARBA00022927"/>
    </source>
</evidence>
<dbReference type="GO" id="GO:0005789">
    <property type="term" value="C:endoplasmic reticulum membrane"/>
    <property type="evidence" value="ECO:0007669"/>
    <property type="project" value="UniProtKB-SubCell"/>
</dbReference>
<sequence length="394" mass="45516">MKSIRSTQIARLDGLMLCASVDDEHQEGDVVEIKNQIRAVLRKVTRKSEPRASLELGQATLNYLIENDIIFLTITDRQYPRNLTFTYLSDLATEFQKTYPPAQLQSPTLRPGRPVQLSLHKAPKMDRRRDRDGASDRRPPGGAPRDSDRPPRDRDTDRSDRDRRDNHRRDDRDDRNRRYRSRSRDRRDRPRDDRERDGGRSGRGHGRDGDRRREHEERPRRRDDDERAPPRRRDGDERDHRDKDRRRSASPRHGSASPPPARQAEGRHAETLPTRGKLGDRGRKEQQQTMSFKVGGARDSPRPDSVRSSEQPEGDARMDEDRDEREEGEQEEDDLEVEGGDAMAAMMGFGGFGTTKNKKIAGNNVGGVRKEKKSEYRQYMNRQGGFNRPLSPGR</sequence>
<keyword evidence="4" id="KW-0653">Protein transport</keyword>
<evidence type="ECO:0000256" key="1">
    <source>
        <dbReference type="ARBA" id="ARBA00004163"/>
    </source>
</evidence>
<keyword evidence="6" id="KW-0472">Membrane</keyword>
<keyword evidence="4" id="KW-0813">Transport</keyword>
<feature type="compositionally biased region" description="Basic and acidic residues" evidence="8">
    <location>
        <begin position="185"/>
        <end position="247"/>
    </location>
</feature>
<gene>
    <name evidence="10" type="ORF">BN1708_001277</name>
</gene>
<dbReference type="PANTHER" id="PTHR45837">
    <property type="entry name" value="VESICLE-TRAFFICKING PROTEIN SEC22B"/>
    <property type="match status" value="1"/>
</dbReference>
<dbReference type="Pfam" id="PF08648">
    <property type="entry name" value="SNRNP27"/>
    <property type="match status" value="1"/>
</dbReference>
<dbReference type="GO" id="GO:0006888">
    <property type="term" value="P:endoplasmic reticulum to Golgi vesicle-mediated transport"/>
    <property type="evidence" value="ECO:0007669"/>
    <property type="project" value="InterPro"/>
</dbReference>
<dbReference type="PROSITE" id="PS50859">
    <property type="entry name" value="LONGIN"/>
    <property type="match status" value="1"/>
</dbReference>
<dbReference type="InterPro" id="IPR044565">
    <property type="entry name" value="Sec22"/>
</dbReference>
<dbReference type="Gene3D" id="3.30.450.50">
    <property type="entry name" value="Longin domain"/>
    <property type="match status" value="1"/>
</dbReference>
<evidence type="ECO:0000256" key="6">
    <source>
        <dbReference type="ARBA" id="ARBA00023136"/>
    </source>
</evidence>
<organism evidence="10 11">
    <name type="scientific">Verticillium longisporum</name>
    <name type="common">Verticillium dahliae var. longisporum</name>
    <dbReference type="NCBI Taxonomy" id="100787"/>
    <lineage>
        <taxon>Eukaryota</taxon>
        <taxon>Fungi</taxon>
        <taxon>Dikarya</taxon>
        <taxon>Ascomycota</taxon>
        <taxon>Pezizomycotina</taxon>
        <taxon>Sordariomycetes</taxon>
        <taxon>Hypocreomycetidae</taxon>
        <taxon>Glomerellales</taxon>
        <taxon>Plectosphaerellaceae</taxon>
        <taxon>Verticillium</taxon>
    </lineage>
</organism>
<accession>A0A0G4MNJ3</accession>
<dbReference type="GO" id="GO:0008380">
    <property type="term" value="P:RNA splicing"/>
    <property type="evidence" value="ECO:0007669"/>
    <property type="project" value="InterPro"/>
</dbReference>
<dbReference type="EMBL" id="CVQH01023638">
    <property type="protein sequence ID" value="CRK35645.1"/>
    <property type="molecule type" value="Genomic_DNA"/>
</dbReference>
<evidence type="ECO:0000313" key="11">
    <source>
        <dbReference type="Proteomes" id="UP000044602"/>
    </source>
</evidence>
<feature type="region of interest" description="Disordered" evidence="8">
    <location>
        <begin position="102"/>
        <end position="373"/>
    </location>
</feature>
<name>A0A0G4MNJ3_VERLO</name>
<evidence type="ECO:0000259" key="9">
    <source>
        <dbReference type="PROSITE" id="PS50859"/>
    </source>
</evidence>
<keyword evidence="11" id="KW-1185">Reference proteome</keyword>
<dbReference type="GO" id="GO:0000139">
    <property type="term" value="C:Golgi membrane"/>
    <property type="evidence" value="ECO:0007669"/>
    <property type="project" value="UniProtKB-SubCell"/>
</dbReference>
<evidence type="ECO:0000256" key="2">
    <source>
        <dbReference type="ARBA" id="ARBA00004409"/>
    </source>
</evidence>
<dbReference type="SUPFAM" id="SSF64356">
    <property type="entry name" value="SNARE-like"/>
    <property type="match status" value="1"/>
</dbReference>
<evidence type="ECO:0000256" key="5">
    <source>
        <dbReference type="ARBA" id="ARBA00023054"/>
    </source>
</evidence>
<comment type="similarity">
    <text evidence="3">Belongs to the synaptobrevin family.</text>
</comment>
<dbReference type="InterPro" id="IPR013957">
    <property type="entry name" value="SNRNP27"/>
</dbReference>
<protein>
    <recommendedName>
        <fullName evidence="7">Protein transport protein SEC22</fullName>
    </recommendedName>
</protein>
<evidence type="ECO:0000256" key="8">
    <source>
        <dbReference type="SAM" id="MobiDB-lite"/>
    </source>
</evidence>
<feature type="domain" description="Longin" evidence="9">
    <location>
        <begin position="8"/>
        <end position="125"/>
    </location>
</feature>
<keyword evidence="5" id="KW-0175">Coiled coil</keyword>
<dbReference type="Proteomes" id="UP000044602">
    <property type="component" value="Unassembled WGS sequence"/>
</dbReference>
<feature type="compositionally biased region" description="Basic and acidic residues" evidence="8">
    <location>
        <begin position="277"/>
        <end position="286"/>
    </location>
</feature>
<dbReference type="SMART" id="SM01270">
    <property type="entry name" value="Longin"/>
    <property type="match status" value="1"/>
</dbReference>
<dbReference type="Pfam" id="PF13774">
    <property type="entry name" value="Longin"/>
    <property type="match status" value="1"/>
</dbReference>
<dbReference type="GO" id="GO:0006890">
    <property type="term" value="P:retrograde vesicle-mediated transport, Golgi to endoplasmic reticulum"/>
    <property type="evidence" value="ECO:0007669"/>
    <property type="project" value="InterPro"/>
</dbReference>
<feature type="compositionally biased region" description="Acidic residues" evidence="8">
    <location>
        <begin position="321"/>
        <end position="339"/>
    </location>
</feature>
<dbReference type="GO" id="GO:0015031">
    <property type="term" value="P:protein transport"/>
    <property type="evidence" value="ECO:0007669"/>
    <property type="project" value="UniProtKB-KW"/>
</dbReference>
<evidence type="ECO:0000313" key="10">
    <source>
        <dbReference type="EMBL" id="CRK35645.1"/>
    </source>
</evidence>
<dbReference type="InterPro" id="IPR010908">
    <property type="entry name" value="Longin_dom"/>
</dbReference>
<dbReference type="GO" id="GO:0005484">
    <property type="term" value="F:SNAP receptor activity"/>
    <property type="evidence" value="ECO:0007669"/>
    <property type="project" value="InterPro"/>
</dbReference>
<dbReference type="AlphaFoldDB" id="A0A0G4MNJ3"/>
<dbReference type="CDD" id="cd14824">
    <property type="entry name" value="Longin"/>
    <property type="match status" value="1"/>
</dbReference>
<evidence type="ECO:0000256" key="3">
    <source>
        <dbReference type="ARBA" id="ARBA00008025"/>
    </source>
</evidence>
<dbReference type="InterPro" id="IPR011012">
    <property type="entry name" value="Longin-like_dom_sf"/>
</dbReference>
<dbReference type="STRING" id="100787.A0A0G4MNJ3"/>
<proteinExistence type="inferred from homology"/>
<evidence type="ECO:0000256" key="7">
    <source>
        <dbReference type="ARBA" id="ARBA00024249"/>
    </source>
</evidence>
<feature type="compositionally biased region" description="Basic and acidic residues" evidence="8">
    <location>
        <begin position="123"/>
        <end position="176"/>
    </location>
</feature>
<comment type="subcellular location">
    <subcellularLocation>
        <location evidence="1">Endoplasmic reticulum membrane</location>
        <topology evidence="1">Single-pass type IV membrane protein</topology>
    </subcellularLocation>
    <subcellularLocation>
        <location evidence="2">Golgi apparatus membrane</location>
        <topology evidence="2">Single-pass type IV membrane protein</topology>
    </subcellularLocation>
</comment>